<feature type="domain" description="ATP-dependent RecD2 DNA helicase SH3" evidence="9">
    <location>
        <begin position="500"/>
        <end position="566"/>
    </location>
</feature>
<dbReference type="Pfam" id="PF25005">
    <property type="entry name" value="PSF2_N"/>
    <property type="match status" value="1"/>
</dbReference>
<evidence type="ECO:0000259" key="6">
    <source>
        <dbReference type="Pfam" id="PF05916"/>
    </source>
</evidence>
<evidence type="ECO:0000256" key="4">
    <source>
        <dbReference type="ARBA" id="ARBA00023242"/>
    </source>
</evidence>
<accession>A0AAW1PP76</accession>
<keyword evidence="3" id="KW-0235">DNA replication</keyword>
<evidence type="ECO:0000259" key="7">
    <source>
        <dbReference type="Pfam" id="PF13538"/>
    </source>
</evidence>
<dbReference type="Gene3D" id="3.40.50.300">
    <property type="entry name" value="P-loop containing nucleotide triphosphate hydrolases"/>
    <property type="match status" value="2"/>
</dbReference>
<evidence type="ECO:0000256" key="3">
    <source>
        <dbReference type="ARBA" id="ARBA00022705"/>
    </source>
</evidence>
<dbReference type="InterPro" id="IPR027785">
    <property type="entry name" value="UvrD-like_helicase_C"/>
</dbReference>
<reference evidence="11 12" key="1">
    <citation type="journal article" date="2024" name="Nat. Commun.">
        <title>Phylogenomics reveals the evolutionary origins of lichenization in chlorophyte algae.</title>
        <authorList>
            <person name="Puginier C."/>
            <person name="Libourel C."/>
            <person name="Otte J."/>
            <person name="Skaloud P."/>
            <person name="Haon M."/>
            <person name="Grisel S."/>
            <person name="Petersen M."/>
            <person name="Berrin J.G."/>
            <person name="Delaux P.M."/>
            <person name="Dal Grande F."/>
            <person name="Keller J."/>
        </authorList>
    </citation>
    <scope>NUCLEOTIDE SEQUENCE [LARGE SCALE GENOMIC DNA]</scope>
    <source>
        <strain evidence="11 12">SAG 2043</strain>
    </source>
</reference>
<evidence type="ECO:0000313" key="11">
    <source>
        <dbReference type="EMBL" id="KAK9811560.1"/>
    </source>
</evidence>
<proteinExistence type="inferred from homology"/>
<dbReference type="FunFam" id="3.40.5.50:FF:000001">
    <property type="entry name" value="DNA replication complex GINS protein PSF2"/>
    <property type="match status" value="1"/>
</dbReference>
<protein>
    <submittedName>
        <fullName evidence="11">Uncharacterized protein</fullName>
    </submittedName>
</protein>
<dbReference type="InterPro" id="IPR007257">
    <property type="entry name" value="GINS_Psf2"/>
</dbReference>
<dbReference type="Pfam" id="PF13538">
    <property type="entry name" value="UvrD_C_2"/>
    <property type="match status" value="1"/>
</dbReference>
<dbReference type="Gene3D" id="1.10.10.2220">
    <property type="match status" value="1"/>
</dbReference>
<dbReference type="CDD" id="cd11712">
    <property type="entry name" value="GINS_A_psf2"/>
    <property type="match status" value="1"/>
</dbReference>
<dbReference type="Pfam" id="PF18335">
    <property type="entry name" value="SH3_13"/>
    <property type="match status" value="1"/>
</dbReference>
<keyword evidence="4" id="KW-0539">Nucleus</keyword>
<organism evidence="11 12">
    <name type="scientific">[Myrmecia] bisecta</name>
    <dbReference type="NCBI Taxonomy" id="41462"/>
    <lineage>
        <taxon>Eukaryota</taxon>
        <taxon>Viridiplantae</taxon>
        <taxon>Chlorophyta</taxon>
        <taxon>core chlorophytes</taxon>
        <taxon>Trebouxiophyceae</taxon>
        <taxon>Trebouxiales</taxon>
        <taxon>Trebouxiaceae</taxon>
        <taxon>Myrmecia</taxon>
    </lineage>
</organism>
<name>A0AAW1PP76_9CHLO</name>
<evidence type="ECO:0000256" key="2">
    <source>
        <dbReference type="ARBA" id="ARBA00010565"/>
    </source>
</evidence>
<dbReference type="InterPro" id="IPR041451">
    <property type="entry name" value="RecD2_SH13"/>
</dbReference>
<feature type="domain" description="UvrD-like helicase C-terminal" evidence="7">
    <location>
        <begin position="592"/>
        <end position="640"/>
    </location>
</feature>
<dbReference type="InterPro" id="IPR027417">
    <property type="entry name" value="P-loop_NTPase"/>
</dbReference>
<dbReference type="FunFam" id="1.20.58.1020:FF:000001">
    <property type="entry name" value="DNA replication complex GINS protein PSF2"/>
    <property type="match status" value="1"/>
</dbReference>
<dbReference type="Pfam" id="PF05916">
    <property type="entry name" value="Sld5"/>
    <property type="match status" value="1"/>
</dbReference>
<dbReference type="Gene3D" id="3.40.5.50">
    <property type="match status" value="1"/>
</dbReference>
<evidence type="ECO:0000256" key="5">
    <source>
        <dbReference type="SAM" id="MobiDB-lite"/>
    </source>
</evidence>
<dbReference type="Proteomes" id="UP001489004">
    <property type="component" value="Unassembled WGS sequence"/>
</dbReference>
<evidence type="ECO:0000259" key="8">
    <source>
        <dbReference type="Pfam" id="PF14490"/>
    </source>
</evidence>
<evidence type="ECO:0000313" key="12">
    <source>
        <dbReference type="Proteomes" id="UP001489004"/>
    </source>
</evidence>
<gene>
    <name evidence="11" type="ORF">WJX72_005917</name>
</gene>
<comment type="similarity">
    <text evidence="2">Belongs to the GINS2/PSF2 family.</text>
</comment>
<feature type="compositionally biased region" description="Basic residues" evidence="5">
    <location>
        <begin position="1294"/>
        <end position="1303"/>
    </location>
</feature>
<evidence type="ECO:0000256" key="1">
    <source>
        <dbReference type="ARBA" id="ARBA00004123"/>
    </source>
</evidence>
<dbReference type="GO" id="GO:0000727">
    <property type="term" value="P:double-strand break repair via break-induced replication"/>
    <property type="evidence" value="ECO:0007669"/>
    <property type="project" value="TreeGrafter"/>
</dbReference>
<dbReference type="Gene3D" id="1.20.58.1020">
    <property type="match status" value="1"/>
</dbReference>
<dbReference type="SUPFAM" id="SSF160059">
    <property type="entry name" value="PriA/YqbF domain"/>
    <property type="match status" value="1"/>
</dbReference>
<dbReference type="GO" id="GO:0000811">
    <property type="term" value="C:GINS complex"/>
    <property type="evidence" value="ECO:0007669"/>
    <property type="project" value="TreeGrafter"/>
</dbReference>
<dbReference type="InterPro" id="IPR036224">
    <property type="entry name" value="GINS_bundle-like_dom_sf"/>
</dbReference>
<dbReference type="PANTHER" id="PTHR12772:SF0">
    <property type="entry name" value="DNA REPLICATION COMPLEX GINS PROTEIN PSF2"/>
    <property type="match status" value="1"/>
</dbReference>
<evidence type="ECO:0000259" key="10">
    <source>
        <dbReference type="Pfam" id="PF25005"/>
    </source>
</evidence>
<dbReference type="PANTHER" id="PTHR12772">
    <property type="entry name" value="DNA REPLICATION COMPLEX GINS PROTEIN PSF2"/>
    <property type="match status" value="1"/>
</dbReference>
<comment type="caution">
    <text evidence="11">The sequence shown here is derived from an EMBL/GenBank/DDBJ whole genome shotgun (WGS) entry which is preliminary data.</text>
</comment>
<feature type="domain" description="DNA replication complex GINS protein PSF2 N-terminal" evidence="10">
    <location>
        <begin position="725"/>
        <end position="788"/>
    </location>
</feature>
<dbReference type="CDD" id="cd18809">
    <property type="entry name" value="SF1_C_RecD"/>
    <property type="match status" value="1"/>
</dbReference>
<feature type="domain" description="ATP-dependent RecD2 DNA helicase-like helix-hairpin-helix" evidence="8">
    <location>
        <begin position="44"/>
        <end position="131"/>
    </location>
</feature>
<comment type="subcellular location">
    <subcellularLocation>
        <location evidence="1">Nucleus</location>
    </subcellularLocation>
</comment>
<dbReference type="GO" id="GO:0006260">
    <property type="term" value="P:DNA replication"/>
    <property type="evidence" value="ECO:0007669"/>
    <property type="project" value="UniProtKB-KW"/>
</dbReference>
<feature type="domain" description="GINS subunit" evidence="6">
    <location>
        <begin position="793"/>
        <end position="891"/>
    </location>
</feature>
<dbReference type="CDD" id="cd21694">
    <property type="entry name" value="GINS_B_Psf2"/>
    <property type="match status" value="1"/>
</dbReference>
<dbReference type="CDD" id="cd17933">
    <property type="entry name" value="DEXSc_RecD-like"/>
    <property type="match status" value="1"/>
</dbReference>
<dbReference type="Pfam" id="PF13245">
    <property type="entry name" value="AAA_19"/>
    <property type="match status" value="1"/>
</dbReference>
<dbReference type="SUPFAM" id="SSF158573">
    <property type="entry name" value="GINS helical bundle-like"/>
    <property type="match status" value="1"/>
</dbReference>
<evidence type="ECO:0000259" key="9">
    <source>
        <dbReference type="Pfam" id="PF18335"/>
    </source>
</evidence>
<dbReference type="InterPro" id="IPR029493">
    <property type="entry name" value="RecD2-like_HHH"/>
</dbReference>
<dbReference type="SUPFAM" id="SSF52540">
    <property type="entry name" value="P-loop containing nucleoside triphosphate hydrolases"/>
    <property type="match status" value="2"/>
</dbReference>
<feature type="region of interest" description="Disordered" evidence="5">
    <location>
        <begin position="1272"/>
        <end position="1310"/>
    </location>
</feature>
<sequence>MVDQYQHGILQVLDSPDAVVQLAECRGIGHKTAEKIKDSWEQSRMMRDGAAALEQQGLPPKQARQLLQKFGQQAQQLVSDDPYTAILDIEGGSFRLAEQVAARVGASPDLPSRAGAAMLHVLQAAAAQNGHSHLPWGQLCSQTLRILTASGRPWSRASSWAHATEELVGRRKLVVEHACPTASGLQPVFQDLAAQTPVEVAGGKEQRVKRWIDSHHKITGEKLSGGQLEAVMRACNAPVMVLTGGPGCGKTFATRTIVKLWRAMKKKVKLCAPTGRAAQRLEQICGVRATTIHRLLAYKGRARAQADESSSDIDPLDLTAAKGGVFEHDGSHPLDVDAVLVDEASMLDLPLTAALLAAIPRDRPCQLLLVGDADQLPSIGAGGVLEAAIQAGVIPVVDLRDIFRQARQSSIVTSAHAINAGQFPHMPLLPASHLQGDSPAGLQQGDALWVKVAEGTSASVLEDLLLQTLQHYLPHTRFNIHTDVQVLSPMRKGLAGTHSLNIRLQALLNPRLPGKLELVQPSHGVTLRQGDRVVQCINCYDKEVFNGDVGVITFVDPAQRTLTVQFAPLADSADRKPHEVEYRGRAIQELELAWATTVHKAQGGESQVVVLVLSASHRPMLQRRLLYTAVTRAKDLLIVVSSQGAIQMAVQQAESSARLSSLMERLQLTATSMGVNTQQHITFGSHPGTEAAPSEAVPAIVGRVLPLPVWLSDMSLFHETDLQFTPEEIEFFAQDDIVTIVPNFSLPVAANNTLNCIWSNYGPFQPNIHVSVPLWLALTLHKRNKCRIEPPDWLEVGRLEEVLELERSTAQVFQPLPFHYIETSRLLLENARDTFGENAYQVRDLVESIRKLRFTKIDAGLAILQGPMTVKLNNLSAMECALIRPFFQGALDRYWKLHKAEQPRDMGTLQPLGPSQEAVQSGSNAGLVQLIKSLKRQHSVRWEAVLLVMDSKPFEDLQYILQDLKDERVWVFAEWIGVQFSPRVDNQWAQGYHALLYNLTDEAVRACPTDTKWVVITNGDNEYADTFFDELASARDADVVAFDYYSRYQRSTGVPCERFGGGPGTPPCKPNKLIWCHTDLGANVFNWPRLIAEDRRFGSLEADSGGLTADHFDGIMAQSLLNAGWRVHHVAGLCLYDHSPTPQRCARTGGVWDDSEAATYLAVGGQCLSREQADERMRAGQGRLEEVTVQLSTDGALEAFNAARTPVEPVIRCLRQADVAAQQQAFREFFGPFCTSDLDASGFQALLLNSEAHAEQAQRSAGVSQVFAHQRVAPAANVSPPKPPPRNANYTPSIRRRVPKRWQGKPPGLD</sequence>
<dbReference type="Pfam" id="PF14490">
    <property type="entry name" value="HHH_RecD2"/>
    <property type="match status" value="1"/>
</dbReference>
<keyword evidence="12" id="KW-1185">Reference proteome</keyword>
<dbReference type="InterPro" id="IPR021151">
    <property type="entry name" value="GINS_A"/>
</dbReference>
<dbReference type="Gene3D" id="2.30.30.940">
    <property type="match status" value="1"/>
</dbReference>
<dbReference type="InterPro" id="IPR056784">
    <property type="entry name" value="PSF2_N"/>
</dbReference>
<dbReference type="EMBL" id="JALJOR010000009">
    <property type="protein sequence ID" value="KAK9811560.1"/>
    <property type="molecule type" value="Genomic_DNA"/>
</dbReference>